<dbReference type="Proteomes" id="UP000818029">
    <property type="component" value="Chromosome D07"/>
</dbReference>
<keyword evidence="2" id="KW-1185">Reference proteome</keyword>
<dbReference type="KEGG" id="ghi:107956222"/>
<proteinExistence type="predicted"/>
<dbReference type="PANTHER" id="PTHR33116">
    <property type="entry name" value="REVERSE TRANSCRIPTASE ZINC-BINDING DOMAIN-CONTAINING PROTEIN-RELATED-RELATED"/>
    <property type="match status" value="1"/>
</dbReference>
<name>A0A1U8P892_GOSHI</name>
<dbReference type="AlphaFoldDB" id="A0A1U8P892"/>
<dbReference type="RefSeq" id="XP_016747432.1">
    <property type="nucleotide sequence ID" value="XM_016891943.1"/>
</dbReference>
<feature type="domain" description="Reverse transcriptase" evidence="1">
    <location>
        <begin position="13"/>
        <end position="101"/>
    </location>
</feature>
<organism evidence="2 3">
    <name type="scientific">Gossypium hirsutum</name>
    <name type="common">Upland cotton</name>
    <name type="synonym">Gossypium mexicanum</name>
    <dbReference type="NCBI Taxonomy" id="3635"/>
    <lineage>
        <taxon>Eukaryota</taxon>
        <taxon>Viridiplantae</taxon>
        <taxon>Streptophyta</taxon>
        <taxon>Embryophyta</taxon>
        <taxon>Tracheophyta</taxon>
        <taxon>Spermatophyta</taxon>
        <taxon>Magnoliopsida</taxon>
        <taxon>eudicotyledons</taxon>
        <taxon>Gunneridae</taxon>
        <taxon>Pentapetalae</taxon>
        <taxon>rosids</taxon>
        <taxon>malvids</taxon>
        <taxon>Malvales</taxon>
        <taxon>Malvaceae</taxon>
        <taxon>Malvoideae</taxon>
        <taxon>Gossypium</taxon>
    </lineage>
</organism>
<dbReference type="GeneID" id="107956222"/>
<gene>
    <name evidence="3" type="primary">LOC107956222</name>
</gene>
<sequence>MRCVCSVTYTVGINGDVSESFTPSRSLRQGDSLSPYLFLLCAEELSCLFREAKIKNELKGAPIGRRKFTITHLLFADDCIIFGDASVEGACSVRNILKEYELVSGATNPKKYLGLPMMVGRKKRWAFSKFADRFRKCIAGWSFRYLSMGGKEVFIKAVLQSLPVYIMQCFALPKTFCHQLEGILNKFWWANNKTSKGIHWSTWSVLYLPKAYGGMGFRDLCLFNKALLAKQRSICSAKDVFDNGLLWRIGNGAKVNIWNEPWVPGPGNGRLLVHSMDINWTTVDQLLNEEFDTWKKEVIYRLFDDEQARCILNIPLAGCGSSDMLV</sequence>
<dbReference type="PANTHER" id="PTHR33116:SF86">
    <property type="entry name" value="REVERSE TRANSCRIPTASE DOMAIN-CONTAINING PROTEIN"/>
    <property type="match status" value="1"/>
</dbReference>
<dbReference type="PaxDb" id="3635-A0A1U8P892"/>
<dbReference type="Pfam" id="PF00078">
    <property type="entry name" value="RVT_1"/>
    <property type="match status" value="1"/>
</dbReference>
<protein>
    <recommendedName>
        <fullName evidence="1">Reverse transcriptase domain-containing protein</fullName>
    </recommendedName>
</protein>
<dbReference type="InterPro" id="IPR000477">
    <property type="entry name" value="RT_dom"/>
</dbReference>
<accession>A0A1U8P892</accession>
<evidence type="ECO:0000313" key="2">
    <source>
        <dbReference type="Proteomes" id="UP000818029"/>
    </source>
</evidence>
<evidence type="ECO:0000313" key="3">
    <source>
        <dbReference type="RefSeq" id="XP_016747432.1"/>
    </source>
</evidence>
<dbReference type="STRING" id="3635.A0A1U8P892"/>
<evidence type="ECO:0000259" key="1">
    <source>
        <dbReference type="Pfam" id="PF00078"/>
    </source>
</evidence>
<reference evidence="3" key="2">
    <citation type="submission" date="2025-08" db="UniProtKB">
        <authorList>
            <consortium name="RefSeq"/>
        </authorList>
    </citation>
    <scope>IDENTIFICATION</scope>
</reference>
<reference evidence="2" key="1">
    <citation type="journal article" date="2020" name="Nat. Genet.">
        <title>Genomic diversifications of five Gossypium allopolyploid species and their impact on cotton improvement.</title>
        <authorList>
            <person name="Chen Z.J."/>
            <person name="Sreedasyam A."/>
            <person name="Ando A."/>
            <person name="Song Q."/>
            <person name="De Santiago L.M."/>
            <person name="Hulse-Kemp A.M."/>
            <person name="Ding M."/>
            <person name="Ye W."/>
            <person name="Kirkbride R.C."/>
            <person name="Jenkins J."/>
            <person name="Plott C."/>
            <person name="Lovell J."/>
            <person name="Lin Y.M."/>
            <person name="Vaughn R."/>
            <person name="Liu B."/>
            <person name="Simpson S."/>
            <person name="Scheffler B.E."/>
            <person name="Wen L."/>
            <person name="Saski C.A."/>
            <person name="Grover C.E."/>
            <person name="Hu G."/>
            <person name="Conover J.L."/>
            <person name="Carlson J.W."/>
            <person name="Shu S."/>
            <person name="Boston L.B."/>
            <person name="Williams M."/>
            <person name="Peterson D.G."/>
            <person name="McGee K."/>
            <person name="Jones D.C."/>
            <person name="Wendel J.F."/>
            <person name="Stelly D.M."/>
            <person name="Grimwood J."/>
            <person name="Schmutz J."/>
        </authorList>
    </citation>
    <scope>NUCLEOTIDE SEQUENCE [LARGE SCALE GENOMIC DNA]</scope>
    <source>
        <strain evidence="2">cv. TM-1</strain>
    </source>
</reference>